<organism evidence="1 2">
    <name type="scientific">Bizionia saleffrena</name>
    <dbReference type="NCBI Taxonomy" id="291189"/>
    <lineage>
        <taxon>Bacteria</taxon>
        <taxon>Pseudomonadati</taxon>
        <taxon>Bacteroidota</taxon>
        <taxon>Flavobacteriia</taxon>
        <taxon>Flavobacteriales</taxon>
        <taxon>Flavobacteriaceae</taxon>
        <taxon>Bizionia</taxon>
    </lineage>
</organism>
<dbReference type="PROSITE" id="PS51257">
    <property type="entry name" value="PROKAR_LIPOPROTEIN"/>
    <property type="match status" value="1"/>
</dbReference>
<protein>
    <submittedName>
        <fullName evidence="1">DNA topoisomerase IV</fullName>
    </submittedName>
</protein>
<proteinExistence type="predicted"/>
<dbReference type="GO" id="GO:0016853">
    <property type="term" value="F:isomerase activity"/>
    <property type="evidence" value="ECO:0007669"/>
    <property type="project" value="UniProtKB-KW"/>
</dbReference>
<sequence>MKHIALFSLLLLVLGCNQPDRNCNDFKTGTFKFNYMVDGEEQVGHFTRTEDLQIETYGTRIDSSMVRWVNDCEVIFKTINPKSMAEQKDVHIKIITTTANSYTFEYSYVGEVAKQKGEATKTD</sequence>
<accession>A0A8H2QM66</accession>
<dbReference type="EMBL" id="VSKM01000004">
    <property type="protein sequence ID" value="TYB76752.1"/>
    <property type="molecule type" value="Genomic_DNA"/>
</dbReference>
<comment type="caution">
    <text evidence="1">The sequence shown here is derived from an EMBL/GenBank/DDBJ whole genome shotgun (WGS) entry which is preliminary data.</text>
</comment>
<gene>
    <name evidence="1" type="ORF">ES676_05260</name>
</gene>
<keyword evidence="1" id="KW-0413">Isomerase</keyword>
<evidence type="ECO:0000313" key="1">
    <source>
        <dbReference type="EMBL" id="TYB76752.1"/>
    </source>
</evidence>
<dbReference type="AlphaFoldDB" id="A0A8H2QM66"/>
<reference evidence="1 2" key="1">
    <citation type="submission" date="2019-08" db="EMBL/GenBank/DDBJ databases">
        <title>Genomes of Antarctic Bizionia species.</title>
        <authorList>
            <person name="Bowman J.P."/>
        </authorList>
    </citation>
    <scope>NUCLEOTIDE SEQUENCE [LARGE SCALE GENOMIC DNA]</scope>
    <source>
        <strain evidence="1 2">HFD</strain>
    </source>
</reference>
<evidence type="ECO:0000313" key="2">
    <source>
        <dbReference type="Proteomes" id="UP000323324"/>
    </source>
</evidence>
<dbReference type="Proteomes" id="UP000323324">
    <property type="component" value="Unassembled WGS sequence"/>
</dbReference>
<dbReference type="RefSeq" id="WP_148369071.1">
    <property type="nucleotide sequence ID" value="NZ_VSKM01000004.1"/>
</dbReference>
<keyword evidence="2" id="KW-1185">Reference proteome</keyword>
<name>A0A8H2QM66_9FLAO</name>